<name>A0A154PAB2_DUFNO</name>
<dbReference type="Proteomes" id="UP000076502">
    <property type="component" value="Unassembled WGS sequence"/>
</dbReference>
<organism evidence="1 2">
    <name type="scientific">Dufourea novaeangliae</name>
    <name type="common">Sweat bee</name>
    <dbReference type="NCBI Taxonomy" id="178035"/>
    <lineage>
        <taxon>Eukaryota</taxon>
        <taxon>Metazoa</taxon>
        <taxon>Ecdysozoa</taxon>
        <taxon>Arthropoda</taxon>
        <taxon>Hexapoda</taxon>
        <taxon>Insecta</taxon>
        <taxon>Pterygota</taxon>
        <taxon>Neoptera</taxon>
        <taxon>Endopterygota</taxon>
        <taxon>Hymenoptera</taxon>
        <taxon>Apocrita</taxon>
        <taxon>Aculeata</taxon>
        <taxon>Apoidea</taxon>
        <taxon>Anthophila</taxon>
        <taxon>Halictidae</taxon>
        <taxon>Rophitinae</taxon>
        <taxon>Dufourea</taxon>
    </lineage>
</organism>
<protein>
    <submittedName>
        <fullName evidence="1">Uncharacterized protein</fullName>
    </submittedName>
</protein>
<proteinExistence type="predicted"/>
<sequence>MMCKKNVEKLASGQYREKNNEVAVHYYSSRLLSYESRLLGVIAIVYYSIA</sequence>
<dbReference type="EMBL" id="KQ434857">
    <property type="protein sequence ID" value="KZC08781.1"/>
    <property type="molecule type" value="Genomic_DNA"/>
</dbReference>
<gene>
    <name evidence="1" type="ORF">WN55_11284</name>
</gene>
<evidence type="ECO:0000313" key="2">
    <source>
        <dbReference type="Proteomes" id="UP000076502"/>
    </source>
</evidence>
<evidence type="ECO:0000313" key="1">
    <source>
        <dbReference type="EMBL" id="KZC08781.1"/>
    </source>
</evidence>
<dbReference type="AlphaFoldDB" id="A0A154PAB2"/>
<keyword evidence="2" id="KW-1185">Reference proteome</keyword>
<accession>A0A154PAB2</accession>
<reference evidence="1 2" key="1">
    <citation type="submission" date="2015-07" db="EMBL/GenBank/DDBJ databases">
        <title>The genome of Dufourea novaeangliae.</title>
        <authorList>
            <person name="Pan H."/>
            <person name="Kapheim K."/>
        </authorList>
    </citation>
    <scope>NUCLEOTIDE SEQUENCE [LARGE SCALE GENOMIC DNA]</scope>
    <source>
        <strain evidence="1">0120121106</strain>
        <tissue evidence="1">Whole body</tissue>
    </source>
</reference>